<protein>
    <submittedName>
        <fullName evidence="1">Uncharacterized protein</fullName>
    </submittedName>
</protein>
<accession>A0A3A4A5V0</accession>
<dbReference type="Proteomes" id="UP000265768">
    <property type="component" value="Unassembled WGS sequence"/>
</dbReference>
<dbReference type="EMBL" id="QZEY01000017">
    <property type="protein sequence ID" value="RJL23935.1"/>
    <property type="molecule type" value="Genomic_DNA"/>
</dbReference>
<organism evidence="1 2">
    <name type="scientific">Bailinhaonella thermotolerans</name>
    <dbReference type="NCBI Taxonomy" id="1070861"/>
    <lineage>
        <taxon>Bacteria</taxon>
        <taxon>Bacillati</taxon>
        <taxon>Actinomycetota</taxon>
        <taxon>Actinomycetes</taxon>
        <taxon>Streptosporangiales</taxon>
        <taxon>Streptosporangiaceae</taxon>
        <taxon>Bailinhaonella</taxon>
    </lineage>
</organism>
<dbReference type="OrthoDB" id="4773873at2"/>
<sequence length="81" mass="9117">MSYRVEFHTAALAQMGGLPDAALDALVSRVADLLERPWDARVIADDRRFRRTTFGDGRGLVSFYLDETAQVLRIFDVTWAG</sequence>
<gene>
    <name evidence="1" type="ORF">D5H75_31350</name>
</gene>
<comment type="caution">
    <text evidence="1">The sequence shown here is derived from an EMBL/GenBank/DDBJ whole genome shotgun (WGS) entry which is preliminary data.</text>
</comment>
<name>A0A3A4A5V0_9ACTN</name>
<dbReference type="AlphaFoldDB" id="A0A3A4A5V0"/>
<evidence type="ECO:0000313" key="1">
    <source>
        <dbReference type="EMBL" id="RJL23935.1"/>
    </source>
</evidence>
<reference evidence="1 2" key="1">
    <citation type="submission" date="2018-09" db="EMBL/GenBank/DDBJ databases">
        <title>YIM 75507 draft genome.</title>
        <authorList>
            <person name="Tang S."/>
            <person name="Feng Y."/>
        </authorList>
    </citation>
    <scope>NUCLEOTIDE SEQUENCE [LARGE SCALE GENOMIC DNA]</scope>
    <source>
        <strain evidence="1 2">YIM 75507</strain>
    </source>
</reference>
<evidence type="ECO:0000313" key="2">
    <source>
        <dbReference type="Proteomes" id="UP000265768"/>
    </source>
</evidence>
<proteinExistence type="predicted"/>
<dbReference type="RefSeq" id="WP_119930190.1">
    <property type="nucleotide sequence ID" value="NZ_QZEY01000017.1"/>
</dbReference>
<keyword evidence="2" id="KW-1185">Reference proteome</keyword>